<name>A0A4Q0MGY0_9SPHI</name>
<comment type="caution">
    <text evidence="2">The sequence shown here is derived from an EMBL/GenBank/DDBJ whole genome shotgun (WGS) entry which is preliminary data.</text>
</comment>
<evidence type="ECO:0000313" key="3">
    <source>
        <dbReference type="Proteomes" id="UP000290848"/>
    </source>
</evidence>
<dbReference type="InterPro" id="IPR019861">
    <property type="entry name" value="PorP/SprF_Bacteroidetes"/>
</dbReference>
<gene>
    <name evidence="2" type="ORF">EKH83_00430</name>
</gene>
<accession>A0A4Q0MGY0</accession>
<reference evidence="2 3" key="1">
    <citation type="submission" date="2018-12" db="EMBL/GenBank/DDBJ databases">
        <title>The Draft Genome Sequence of the Soil Bacterium Pedobacter tournemirensis R1.</title>
        <authorList>
            <person name="He J."/>
        </authorList>
    </citation>
    <scope>NUCLEOTIDE SEQUENCE [LARGE SCALE GENOMIC DNA]</scope>
    <source>
        <strain evidence="2 3">R1</strain>
    </source>
</reference>
<feature type="signal peptide" evidence="1">
    <location>
        <begin position="1"/>
        <end position="22"/>
    </location>
</feature>
<evidence type="ECO:0000256" key="1">
    <source>
        <dbReference type="SAM" id="SignalP"/>
    </source>
</evidence>
<evidence type="ECO:0000313" key="2">
    <source>
        <dbReference type="EMBL" id="RXF72226.1"/>
    </source>
</evidence>
<proteinExistence type="predicted"/>
<feature type="chain" id="PRO_5020606630" evidence="1">
    <location>
        <begin position="23"/>
        <end position="311"/>
    </location>
</feature>
<dbReference type="NCBIfam" id="TIGR03519">
    <property type="entry name" value="T9SS_PorP_fam"/>
    <property type="match status" value="1"/>
</dbReference>
<dbReference type="Proteomes" id="UP000290848">
    <property type="component" value="Unassembled WGS sequence"/>
</dbReference>
<dbReference type="AlphaFoldDB" id="A0A4Q0MGY0"/>
<protein>
    <submittedName>
        <fullName evidence="2">Type IX secretion system membrane protein PorP/SprF</fullName>
    </submittedName>
</protein>
<keyword evidence="1" id="KW-0732">Signal</keyword>
<dbReference type="Pfam" id="PF11751">
    <property type="entry name" value="PorP_SprF"/>
    <property type="match status" value="1"/>
</dbReference>
<dbReference type="EMBL" id="RXOC01000001">
    <property type="protein sequence ID" value="RXF72226.1"/>
    <property type="molecule type" value="Genomic_DNA"/>
</dbReference>
<sequence length="311" mass="34262">MKTLKEFLLLICLLVVSASVSAQQNAMYSQYMFNTLAINPAYAGSRNVVSATGLYRSQWNGIDGAPETTTFTVDGALNSKRIGLGFQIYNDKLGITKTTGAAVSYAYRIRMNEASLSFGLQGSVSQYVADFTSVSLGSQSSYDPAFANNVNKVLFNFGTGVYYNSDRFYLGLSAQDLLNNKLAENNATTDSTMGNRKSLHLFLASGYVFTLTDDFKLKPSFLVKGVKGAPLEADFNATLWIKDVFAIGAQYRSSADLAGILEVQATPQVRIGYSYDHSITRLRNFNTGSHEIMLRYEFGSRRGKILSPRYF</sequence>
<organism evidence="2 3">
    <name type="scientific">Arcticibacter tournemirensis</name>
    <dbReference type="NCBI Taxonomy" id="699437"/>
    <lineage>
        <taxon>Bacteria</taxon>
        <taxon>Pseudomonadati</taxon>
        <taxon>Bacteroidota</taxon>
        <taxon>Sphingobacteriia</taxon>
        <taxon>Sphingobacteriales</taxon>
        <taxon>Sphingobacteriaceae</taxon>
        <taxon>Arcticibacter</taxon>
    </lineage>
</organism>
<dbReference type="RefSeq" id="WP_128767411.1">
    <property type="nucleotide sequence ID" value="NZ_RXOC01000001.1"/>
</dbReference>